<dbReference type="AlphaFoldDB" id="A0A812F3D6"/>
<dbReference type="EMBL" id="CAJNAQ010000005">
    <property type="protein sequence ID" value="CAE6499412.1"/>
    <property type="molecule type" value="Genomic_DNA"/>
</dbReference>
<reference evidence="1" key="1">
    <citation type="submission" date="2021-02" db="EMBL/GenBank/DDBJ databases">
        <authorList>
            <person name="Han P."/>
        </authorList>
    </citation>
    <scope>NUCLEOTIDE SEQUENCE</scope>
    <source>
        <strain evidence="1">Candidatus Nitrosotenuis uzonensis 5A</strain>
    </source>
</reference>
<evidence type="ECO:0000313" key="1">
    <source>
        <dbReference type="EMBL" id="CAE6499412.1"/>
    </source>
</evidence>
<proteinExistence type="predicted"/>
<dbReference type="Proteomes" id="UP000655759">
    <property type="component" value="Unassembled WGS sequence"/>
</dbReference>
<gene>
    <name evidence="1" type="ORF">NUZ5A_50898</name>
</gene>
<comment type="caution">
    <text evidence="1">The sequence shown here is derived from an EMBL/GenBank/DDBJ whole genome shotgun (WGS) entry which is preliminary data.</text>
</comment>
<evidence type="ECO:0000313" key="2">
    <source>
        <dbReference type="Proteomes" id="UP000655759"/>
    </source>
</evidence>
<organism evidence="1 2">
    <name type="scientific">Candidatus Nitrosotenuis uzonensis</name>
    <dbReference type="NCBI Taxonomy" id="1407055"/>
    <lineage>
        <taxon>Archaea</taxon>
        <taxon>Nitrososphaerota</taxon>
        <taxon>Candidatus Nitrosotenuis</taxon>
    </lineage>
</organism>
<sequence length="43" mass="5218">MIIPTNGFFGTIDFKNKMLLLTISRESLQEVKMYWYAWKINYL</sequence>
<accession>A0A812F3D6</accession>
<name>A0A812F3D6_9ARCH</name>
<protein>
    <submittedName>
        <fullName evidence="1">Uncharacterized protein</fullName>
    </submittedName>
</protein>